<evidence type="ECO:0000256" key="6">
    <source>
        <dbReference type="ARBA" id="ARBA00023136"/>
    </source>
</evidence>
<dbReference type="PANTHER" id="PTHR13250">
    <property type="entry name" value="TF-1 CELL APOPTOSIS RELATED PROTEIN-15"/>
    <property type="match status" value="1"/>
</dbReference>
<dbReference type="GO" id="GO:1903358">
    <property type="term" value="P:regulation of Golgi organization"/>
    <property type="evidence" value="ECO:0007669"/>
    <property type="project" value="TreeGrafter"/>
</dbReference>
<sequence>MAMNEEGGYLGAMTYQCLYSGVLDRVVQNRRNDDSAVHVIQRLRSTLRQADVSSPSFLFDFTKVLLIDSELNVNLQEAFLRRQATAPTDDLELPNLRQKEYQELSLRAVSLRRVLARVPEEMSDRRTFLETIKEIASSIKKLLDATNAVMQVIHPSVQLSVEKRKREFVHYSKRFSNTLKEYFKDQNATQVSISANQLIFQTALLIRTIREKMRKVIIENNSFSFFVLKITIQKRCERLISSLLFLLKAGFCVRVNHGTVALISNHAAFS</sequence>
<comment type="similarity">
    <text evidence="3">Belongs to the PDCD10 family.</text>
</comment>
<dbReference type="GO" id="GO:0005886">
    <property type="term" value="C:plasma membrane"/>
    <property type="evidence" value="ECO:0007669"/>
    <property type="project" value="UniProtKB-SubCell"/>
</dbReference>
<comment type="subcellular location">
    <subcellularLocation>
        <location evidence="1">Cell membrane</location>
        <topology evidence="1">Peripheral membrane protein</topology>
    </subcellularLocation>
    <subcellularLocation>
        <location evidence="2">Cytoplasm</location>
    </subcellularLocation>
</comment>
<accession>A0A1I8F0H8</accession>
<dbReference type="AlphaFoldDB" id="A0A1I8F0H8"/>
<feature type="domain" description="Programmed cell death protein 10 dimerisation" evidence="7">
    <location>
        <begin position="8"/>
        <end position="72"/>
    </location>
</feature>
<keyword evidence="6" id="KW-0472">Membrane</keyword>
<evidence type="ECO:0000256" key="3">
    <source>
        <dbReference type="ARBA" id="ARBA00009181"/>
    </source>
</evidence>
<dbReference type="Gene3D" id="1.20.120.1950">
    <property type="match status" value="1"/>
</dbReference>
<dbReference type="STRING" id="6293.A0A1I8F0H8"/>
<dbReference type="PANTHER" id="PTHR13250:SF1">
    <property type="entry name" value="PROGRAMMED CELL DEATH PROTEIN 10"/>
    <property type="match status" value="1"/>
</dbReference>
<evidence type="ECO:0000256" key="2">
    <source>
        <dbReference type="ARBA" id="ARBA00004496"/>
    </source>
</evidence>
<dbReference type="GO" id="GO:0019901">
    <property type="term" value="F:protein kinase binding"/>
    <property type="evidence" value="ECO:0007669"/>
    <property type="project" value="TreeGrafter"/>
</dbReference>
<reference evidence="8" key="1">
    <citation type="submission" date="2016-11" db="UniProtKB">
        <authorList>
            <consortium name="WormBaseParasite"/>
        </authorList>
    </citation>
    <scope>IDENTIFICATION</scope>
    <source>
        <strain evidence="8">pt0022</strain>
    </source>
</reference>
<protein>
    <recommendedName>
        <fullName evidence="7">Programmed cell death protein 10 dimerisation domain-containing protein</fullName>
    </recommendedName>
</protein>
<dbReference type="Pfam" id="PF20929">
    <property type="entry name" value="PDCD10_N"/>
    <property type="match status" value="1"/>
</dbReference>
<dbReference type="WBParaSite" id="maker-PairedContig_905-snap-gene-1.18-mRNA-1">
    <property type="protein sequence ID" value="maker-PairedContig_905-snap-gene-1.18-mRNA-1"/>
    <property type="gene ID" value="maker-PairedContig_905-snap-gene-1.18"/>
</dbReference>
<evidence type="ECO:0000313" key="8">
    <source>
        <dbReference type="WBParaSite" id="maker-PairedContig_905-snap-gene-1.18-mRNA-1"/>
    </source>
</evidence>
<dbReference type="InterPro" id="IPR009652">
    <property type="entry name" value="PDCD10"/>
</dbReference>
<organism evidence="8">
    <name type="scientific">Wuchereria bancrofti</name>
    <dbReference type="NCBI Taxonomy" id="6293"/>
    <lineage>
        <taxon>Eukaryota</taxon>
        <taxon>Metazoa</taxon>
        <taxon>Ecdysozoa</taxon>
        <taxon>Nematoda</taxon>
        <taxon>Chromadorea</taxon>
        <taxon>Rhabditida</taxon>
        <taxon>Spirurina</taxon>
        <taxon>Spiruromorpha</taxon>
        <taxon>Filarioidea</taxon>
        <taxon>Onchocercidae</taxon>
        <taxon>Wuchereria</taxon>
    </lineage>
</organism>
<keyword evidence="4" id="KW-1003">Cell membrane</keyword>
<evidence type="ECO:0000256" key="5">
    <source>
        <dbReference type="ARBA" id="ARBA00022490"/>
    </source>
</evidence>
<dbReference type="InterPro" id="IPR053750">
    <property type="entry name" value="PDCD10_Homolog"/>
</dbReference>
<evidence type="ECO:0000259" key="7">
    <source>
        <dbReference type="Pfam" id="PF20929"/>
    </source>
</evidence>
<dbReference type="Pfam" id="PF06840">
    <property type="entry name" value="PDC10_C"/>
    <property type="match status" value="1"/>
</dbReference>
<dbReference type="GO" id="GO:0005737">
    <property type="term" value="C:cytoplasm"/>
    <property type="evidence" value="ECO:0007669"/>
    <property type="project" value="UniProtKB-SubCell"/>
</dbReference>
<dbReference type="InterPro" id="IPR048288">
    <property type="entry name" value="PDCD10_N"/>
</dbReference>
<proteinExistence type="inferred from homology"/>
<dbReference type="GO" id="GO:0090443">
    <property type="term" value="C:FAR/SIN/STRIPAK complex"/>
    <property type="evidence" value="ECO:0007669"/>
    <property type="project" value="TreeGrafter"/>
</dbReference>
<name>A0A1I8F0H8_WUCBA</name>
<evidence type="ECO:0000256" key="4">
    <source>
        <dbReference type="ARBA" id="ARBA00022475"/>
    </source>
</evidence>
<keyword evidence="5" id="KW-0963">Cytoplasm</keyword>
<evidence type="ECO:0000256" key="1">
    <source>
        <dbReference type="ARBA" id="ARBA00004202"/>
    </source>
</evidence>